<keyword evidence="10" id="KW-1185">Reference proteome</keyword>
<accession>A0ABQ7FLR2</accession>
<keyword evidence="3" id="KW-1003">Cell membrane</keyword>
<keyword evidence="5 7" id="KW-1133">Transmembrane helix</keyword>
<feature type="transmembrane region" description="Helical" evidence="7">
    <location>
        <begin position="65"/>
        <end position="85"/>
    </location>
</feature>
<dbReference type="InterPro" id="IPR036259">
    <property type="entry name" value="MFS_trans_sf"/>
</dbReference>
<dbReference type="InterPro" id="IPR020846">
    <property type="entry name" value="MFS_dom"/>
</dbReference>
<name>A0ABQ7FLR2_9ACTN</name>
<dbReference type="CDD" id="cd06173">
    <property type="entry name" value="MFS_MefA_like"/>
    <property type="match status" value="1"/>
</dbReference>
<feature type="domain" description="Major facilitator superfamily (MFS) profile" evidence="8">
    <location>
        <begin position="241"/>
        <end position="434"/>
    </location>
</feature>
<evidence type="ECO:0000256" key="7">
    <source>
        <dbReference type="SAM" id="Phobius"/>
    </source>
</evidence>
<feature type="transmembrane region" description="Helical" evidence="7">
    <location>
        <begin position="309"/>
        <end position="326"/>
    </location>
</feature>
<dbReference type="InterPro" id="IPR010290">
    <property type="entry name" value="TM_effector"/>
</dbReference>
<keyword evidence="2" id="KW-0813">Transport</keyword>
<evidence type="ECO:0000256" key="5">
    <source>
        <dbReference type="ARBA" id="ARBA00022989"/>
    </source>
</evidence>
<comment type="subcellular location">
    <subcellularLocation>
        <location evidence="1">Cell membrane</location>
        <topology evidence="1">Multi-pass membrane protein</topology>
    </subcellularLocation>
</comment>
<protein>
    <submittedName>
        <fullName evidence="9">MFS transporter</fullName>
    </submittedName>
</protein>
<evidence type="ECO:0000256" key="1">
    <source>
        <dbReference type="ARBA" id="ARBA00004651"/>
    </source>
</evidence>
<organism evidence="9 10">
    <name type="scientific">Streptomyces lycii</name>
    <dbReference type="NCBI Taxonomy" id="2654337"/>
    <lineage>
        <taxon>Bacteria</taxon>
        <taxon>Bacillati</taxon>
        <taxon>Actinomycetota</taxon>
        <taxon>Actinomycetes</taxon>
        <taxon>Kitasatosporales</taxon>
        <taxon>Streptomycetaceae</taxon>
        <taxon>Streptomyces</taxon>
    </lineage>
</organism>
<evidence type="ECO:0000313" key="9">
    <source>
        <dbReference type="EMBL" id="KAF4409304.1"/>
    </source>
</evidence>
<dbReference type="Gene3D" id="1.20.1250.20">
    <property type="entry name" value="MFS general substrate transporter like domains"/>
    <property type="match status" value="1"/>
</dbReference>
<reference evidence="9 10" key="1">
    <citation type="submission" date="2019-10" db="EMBL/GenBank/DDBJ databases">
        <title>Streptomyces tenebrisbrunneis sp.nov., an endogenous actinomycete isolated from of Lycium ruthenicum.</title>
        <authorList>
            <person name="Ma L."/>
        </authorList>
    </citation>
    <scope>NUCLEOTIDE SEQUENCE [LARGE SCALE GENOMIC DNA]</scope>
    <source>
        <strain evidence="9 10">TRM 66187</strain>
    </source>
</reference>
<dbReference type="PANTHER" id="PTHR23513">
    <property type="entry name" value="INTEGRAL MEMBRANE EFFLUX PROTEIN-RELATED"/>
    <property type="match status" value="1"/>
</dbReference>
<evidence type="ECO:0000256" key="2">
    <source>
        <dbReference type="ARBA" id="ARBA00022448"/>
    </source>
</evidence>
<dbReference type="SUPFAM" id="SSF103473">
    <property type="entry name" value="MFS general substrate transporter"/>
    <property type="match status" value="1"/>
</dbReference>
<evidence type="ECO:0000256" key="3">
    <source>
        <dbReference type="ARBA" id="ARBA00022475"/>
    </source>
</evidence>
<feature type="transmembrane region" description="Helical" evidence="7">
    <location>
        <begin position="277"/>
        <end position="297"/>
    </location>
</feature>
<feature type="transmembrane region" description="Helical" evidence="7">
    <location>
        <begin position="398"/>
        <end position="416"/>
    </location>
</feature>
<keyword evidence="6 7" id="KW-0472">Membrane</keyword>
<evidence type="ECO:0000256" key="4">
    <source>
        <dbReference type="ARBA" id="ARBA00022692"/>
    </source>
</evidence>
<proteinExistence type="predicted"/>
<gene>
    <name evidence="9" type="ORF">GCU69_09480</name>
</gene>
<sequence>MDEAGQGGAAGVRVAEGPPVSGAAGLRWRGGFGRLWGAAVLSRFGDALRTAALPLLAVGLTDDPFLVSLVTACGYLPWLLFGLLGGAVADRVDQRRAMWAVDVVRGLLVAAFAVAVALDRVSIALVIALAFALTTLQTLFDNAATALLPSVVPRPALSSANARLMTGQQIAGSFVATPALPLLLALGAAVPYAVDAVTYLLAAALIASLKTFGPEREPRPEGRTLRRDVADGIRLLWRDRVLRALCAANALSSVGMGALIAMLVLHVTGWLDAGEAGYAAALAAYGVGSVAGGLSAARLTRRTGQARSLFFGLLAQIASLVVLGGVRTLPAAMASLAVLGFCTMVWNVTEVTMMQERTPAAALGRVSAANRTLSAGSAPFGALLGGAAAGAWGLNAPALMTAGLFLLALPALLPALGTPARKVPDSGRTPHRDG</sequence>
<dbReference type="PANTHER" id="PTHR23513:SF6">
    <property type="entry name" value="MAJOR FACILITATOR SUPERFAMILY ASSOCIATED DOMAIN-CONTAINING PROTEIN"/>
    <property type="match status" value="1"/>
</dbReference>
<dbReference type="PROSITE" id="PS50850">
    <property type="entry name" value="MFS"/>
    <property type="match status" value="1"/>
</dbReference>
<evidence type="ECO:0000256" key="6">
    <source>
        <dbReference type="ARBA" id="ARBA00023136"/>
    </source>
</evidence>
<evidence type="ECO:0000259" key="8">
    <source>
        <dbReference type="PROSITE" id="PS50850"/>
    </source>
</evidence>
<evidence type="ECO:0000313" key="10">
    <source>
        <dbReference type="Proteomes" id="UP000621266"/>
    </source>
</evidence>
<comment type="caution">
    <text evidence="9">The sequence shown here is derived from an EMBL/GenBank/DDBJ whole genome shotgun (WGS) entry which is preliminary data.</text>
</comment>
<dbReference type="EMBL" id="WHPN01000232">
    <property type="protein sequence ID" value="KAF4409304.1"/>
    <property type="molecule type" value="Genomic_DNA"/>
</dbReference>
<keyword evidence="4 7" id="KW-0812">Transmembrane</keyword>
<feature type="transmembrane region" description="Helical" evidence="7">
    <location>
        <begin position="244"/>
        <end position="265"/>
    </location>
</feature>
<feature type="transmembrane region" description="Helical" evidence="7">
    <location>
        <begin position="332"/>
        <end position="352"/>
    </location>
</feature>
<dbReference type="Proteomes" id="UP000621266">
    <property type="component" value="Unassembled WGS sequence"/>
</dbReference>
<dbReference type="RefSeq" id="WP_156205659.1">
    <property type="nucleotide sequence ID" value="NZ_WHPN01000232.1"/>
</dbReference>
<dbReference type="Pfam" id="PF05977">
    <property type="entry name" value="MFS_3"/>
    <property type="match status" value="1"/>
</dbReference>
<feature type="transmembrane region" description="Helical" evidence="7">
    <location>
        <begin position="373"/>
        <end position="392"/>
    </location>
</feature>